<dbReference type="AlphaFoldDB" id="A0ABD5VA68"/>
<dbReference type="PROSITE" id="PS51257">
    <property type="entry name" value="PROKAR_LIPOPROTEIN"/>
    <property type="match status" value="1"/>
</dbReference>
<sequence>MKRVSRRAVVAAVLPALAATAGCLDATDGGGGTTEPTGTRSTTTNATTQDGTDEGDAAPARRADVDGRSVRLASARTSRAIVTLLAGTHPSVSAEADRQYVVVELEVSGDDPQQAARDACELRVDDAAIEPVSETVQPFTDGVHLAFSLPLDVDPEAVALAWVGAVETPVFPLTNSLVPSLRNPPAFEVRPFQVPARADGDEVAVSFTVANVGEGDGEFLAELGSRAVSDQGELRVEVAAGETRTVTRSVGLVPSVNEQVVVLDWGSGTMERTVAVPTTTE</sequence>
<proteinExistence type="predicted"/>
<dbReference type="Proteomes" id="UP001596395">
    <property type="component" value="Unassembled WGS sequence"/>
</dbReference>
<feature type="region of interest" description="Disordered" evidence="1">
    <location>
        <begin position="23"/>
        <end position="67"/>
    </location>
</feature>
<feature type="compositionally biased region" description="Low complexity" evidence="1">
    <location>
        <begin position="34"/>
        <end position="50"/>
    </location>
</feature>
<dbReference type="RefSeq" id="WP_336348743.1">
    <property type="nucleotide sequence ID" value="NZ_JAZAQL010000001.1"/>
</dbReference>
<evidence type="ECO:0000313" key="3">
    <source>
        <dbReference type="Proteomes" id="UP001596395"/>
    </source>
</evidence>
<accession>A0ABD5VA68</accession>
<evidence type="ECO:0008006" key="4">
    <source>
        <dbReference type="Google" id="ProtNLM"/>
    </source>
</evidence>
<comment type="caution">
    <text evidence="2">The sequence shown here is derived from an EMBL/GenBank/DDBJ whole genome shotgun (WGS) entry which is preliminary data.</text>
</comment>
<evidence type="ECO:0000256" key="1">
    <source>
        <dbReference type="SAM" id="MobiDB-lite"/>
    </source>
</evidence>
<name>A0ABD5VA68_9EURY</name>
<keyword evidence="3" id="KW-1185">Reference proteome</keyword>
<protein>
    <recommendedName>
        <fullName evidence="4">CARDB domain-containing protein</fullName>
    </recommendedName>
</protein>
<dbReference type="EMBL" id="JBHSXN010000001">
    <property type="protein sequence ID" value="MFC6951728.1"/>
    <property type="molecule type" value="Genomic_DNA"/>
</dbReference>
<evidence type="ECO:0000313" key="2">
    <source>
        <dbReference type="EMBL" id="MFC6951728.1"/>
    </source>
</evidence>
<gene>
    <name evidence="2" type="ORF">ACFQGB_02520</name>
</gene>
<reference evidence="2 3" key="1">
    <citation type="journal article" date="2019" name="Int. J. Syst. Evol. Microbiol.">
        <title>The Global Catalogue of Microorganisms (GCM) 10K type strain sequencing project: providing services to taxonomists for standard genome sequencing and annotation.</title>
        <authorList>
            <consortium name="The Broad Institute Genomics Platform"/>
            <consortium name="The Broad Institute Genome Sequencing Center for Infectious Disease"/>
            <person name="Wu L."/>
            <person name="Ma J."/>
        </authorList>
    </citation>
    <scope>NUCLEOTIDE SEQUENCE [LARGE SCALE GENOMIC DNA]</scope>
    <source>
        <strain evidence="2 3">GX26</strain>
    </source>
</reference>
<organism evidence="2 3">
    <name type="scientific">Halorubellus litoreus</name>
    <dbReference type="NCBI Taxonomy" id="755308"/>
    <lineage>
        <taxon>Archaea</taxon>
        <taxon>Methanobacteriati</taxon>
        <taxon>Methanobacteriota</taxon>
        <taxon>Stenosarchaea group</taxon>
        <taxon>Halobacteria</taxon>
        <taxon>Halobacteriales</taxon>
        <taxon>Halorubellaceae</taxon>
        <taxon>Halorubellus</taxon>
    </lineage>
</organism>